<keyword evidence="3" id="KW-0378">Hydrolase</keyword>
<evidence type="ECO:0000259" key="6">
    <source>
        <dbReference type="Pfam" id="PF00675"/>
    </source>
</evidence>
<name>A0A0F9W3I5_9ZZZZ</name>
<dbReference type="PANTHER" id="PTHR43690:SF17">
    <property type="entry name" value="PROTEIN YHJJ"/>
    <property type="match status" value="1"/>
</dbReference>
<evidence type="ECO:0000256" key="1">
    <source>
        <dbReference type="ARBA" id="ARBA00007261"/>
    </source>
</evidence>
<dbReference type="SUPFAM" id="SSF63411">
    <property type="entry name" value="LuxS/MPP-like metallohydrolase"/>
    <property type="match status" value="2"/>
</dbReference>
<reference evidence="8" key="1">
    <citation type="journal article" date="2015" name="Nature">
        <title>Complex archaea that bridge the gap between prokaryotes and eukaryotes.</title>
        <authorList>
            <person name="Spang A."/>
            <person name="Saw J.H."/>
            <person name="Jorgensen S.L."/>
            <person name="Zaremba-Niedzwiedzka K."/>
            <person name="Martijn J."/>
            <person name="Lind A.E."/>
            <person name="van Eijk R."/>
            <person name="Schleper C."/>
            <person name="Guy L."/>
            <person name="Ettema T.J."/>
        </authorList>
    </citation>
    <scope>NUCLEOTIDE SEQUENCE</scope>
</reference>
<evidence type="ECO:0000256" key="3">
    <source>
        <dbReference type="ARBA" id="ARBA00022801"/>
    </source>
</evidence>
<dbReference type="AlphaFoldDB" id="A0A0F9W3I5"/>
<dbReference type="GO" id="GO:0008237">
    <property type="term" value="F:metallopeptidase activity"/>
    <property type="evidence" value="ECO:0007669"/>
    <property type="project" value="UniProtKB-KW"/>
</dbReference>
<feature type="domain" description="Peptidase M16 C-terminal" evidence="7">
    <location>
        <begin position="195"/>
        <end position="379"/>
    </location>
</feature>
<comment type="similarity">
    <text evidence="1">Belongs to the peptidase M16 family.</text>
</comment>
<feature type="domain" description="Peptidase M16 N-terminal" evidence="6">
    <location>
        <begin position="41"/>
        <end position="185"/>
    </location>
</feature>
<evidence type="ECO:0008006" key="9">
    <source>
        <dbReference type="Google" id="ProtNLM"/>
    </source>
</evidence>
<comment type="caution">
    <text evidence="8">The sequence shown here is derived from an EMBL/GenBank/DDBJ whole genome shotgun (WGS) entry which is preliminary data.</text>
</comment>
<keyword evidence="2" id="KW-0645">Protease</keyword>
<dbReference type="GO" id="GO:0006508">
    <property type="term" value="P:proteolysis"/>
    <property type="evidence" value="ECO:0007669"/>
    <property type="project" value="UniProtKB-KW"/>
</dbReference>
<dbReference type="Pfam" id="PF00675">
    <property type="entry name" value="Peptidase_M16"/>
    <property type="match status" value="1"/>
</dbReference>
<accession>A0A0F9W3I5</accession>
<dbReference type="InterPro" id="IPR011249">
    <property type="entry name" value="Metalloenz_LuxS/M16"/>
</dbReference>
<evidence type="ECO:0000313" key="8">
    <source>
        <dbReference type="EMBL" id="KKO06763.1"/>
    </source>
</evidence>
<evidence type="ECO:0000259" key="7">
    <source>
        <dbReference type="Pfam" id="PF05193"/>
    </source>
</evidence>
<keyword evidence="4" id="KW-0862">Zinc</keyword>
<dbReference type="Gene3D" id="3.30.830.10">
    <property type="entry name" value="Metalloenzyme, LuxS/M16 peptidase-like"/>
    <property type="match status" value="2"/>
</dbReference>
<dbReference type="PANTHER" id="PTHR43690">
    <property type="entry name" value="NARDILYSIN"/>
    <property type="match status" value="1"/>
</dbReference>
<evidence type="ECO:0000256" key="5">
    <source>
        <dbReference type="ARBA" id="ARBA00023049"/>
    </source>
</evidence>
<dbReference type="EMBL" id="LAZR01000015">
    <property type="protein sequence ID" value="KKO06763.1"/>
    <property type="molecule type" value="Genomic_DNA"/>
</dbReference>
<dbReference type="InterPro" id="IPR050626">
    <property type="entry name" value="Peptidase_M16"/>
</dbReference>
<dbReference type="Pfam" id="PF05193">
    <property type="entry name" value="Peptidase_M16_C"/>
    <property type="match status" value="1"/>
</dbReference>
<sequence>MLRLIFPLSVLLATLGLVGLAQAQELRQDTHEFTLDNGLNVIVREDHRAPVVVSQIWYKVGSADEPPGQTGVSHALEHMMFKGSERLAPGQASRLLNSLGAEENAFTSRDYTAYYQVLSRDQLAIALELEAERMRGLTLPEDEFLREIEVIKEERRLRVDDSPNSLAYERFLTQAHMSSSYGQPVIGWMHDLERLTIDQLRAWYDTYYQPGNATLVIVGDVKLDEVKPLVERYFGPIPAGPVPEMTIPLDIAGAAERNMVMELEVQLPSLMMAFNVPSLNTAKEPWEAHALRLLEAVLDGGYSARLASRLERDSAVAISASANYSAFSRGDSLFMLSGVPNQAQDVSLEQLEEALWEQIEMLKQEPPSAAELNRVQSQLIASLVYSQDEISQQANRIGQLESVGLSWTLVDRDVETLKNITPEQISEVARRFFVRERLTRAHVLPVSEKEEL</sequence>
<gene>
    <name evidence="8" type="ORF">LCGC14_0065710</name>
</gene>
<dbReference type="InterPro" id="IPR011765">
    <property type="entry name" value="Pept_M16_N"/>
</dbReference>
<organism evidence="8">
    <name type="scientific">marine sediment metagenome</name>
    <dbReference type="NCBI Taxonomy" id="412755"/>
    <lineage>
        <taxon>unclassified sequences</taxon>
        <taxon>metagenomes</taxon>
        <taxon>ecological metagenomes</taxon>
    </lineage>
</organism>
<proteinExistence type="inferred from homology"/>
<protein>
    <recommendedName>
        <fullName evidence="9">Peptidase M16 N-terminal domain-containing protein</fullName>
    </recommendedName>
</protein>
<keyword evidence="5" id="KW-0482">Metalloprotease</keyword>
<dbReference type="InterPro" id="IPR007863">
    <property type="entry name" value="Peptidase_M16_C"/>
</dbReference>
<evidence type="ECO:0000256" key="2">
    <source>
        <dbReference type="ARBA" id="ARBA00022670"/>
    </source>
</evidence>
<evidence type="ECO:0000256" key="4">
    <source>
        <dbReference type="ARBA" id="ARBA00022833"/>
    </source>
</evidence>
<dbReference type="GO" id="GO:0046872">
    <property type="term" value="F:metal ion binding"/>
    <property type="evidence" value="ECO:0007669"/>
    <property type="project" value="InterPro"/>
</dbReference>